<evidence type="ECO:0000256" key="1">
    <source>
        <dbReference type="SAM" id="MobiDB-lite"/>
    </source>
</evidence>
<dbReference type="Gene3D" id="2.30.30.40">
    <property type="entry name" value="SH3 Domains"/>
    <property type="match status" value="1"/>
</dbReference>
<dbReference type="PROSITE" id="PS51781">
    <property type="entry name" value="SH3B"/>
    <property type="match status" value="1"/>
</dbReference>
<feature type="transmembrane region" description="Helical" evidence="2">
    <location>
        <begin position="420"/>
        <end position="440"/>
    </location>
</feature>
<evidence type="ECO:0000256" key="2">
    <source>
        <dbReference type="SAM" id="Phobius"/>
    </source>
</evidence>
<keyword evidence="2" id="KW-0472">Membrane</keyword>
<dbReference type="EMBL" id="BAABAB010000006">
    <property type="protein sequence ID" value="GAA3610423.1"/>
    <property type="molecule type" value="Genomic_DNA"/>
</dbReference>
<dbReference type="Proteomes" id="UP001501490">
    <property type="component" value="Unassembled WGS sequence"/>
</dbReference>
<proteinExistence type="predicted"/>
<evidence type="ECO:0000313" key="4">
    <source>
        <dbReference type="EMBL" id="GAA3610423.1"/>
    </source>
</evidence>
<evidence type="ECO:0000313" key="5">
    <source>
        <dbReference type="Proteomes" id="UP001501490"/>
    </source>
</evidence>
<organism evidence="4 5">
    <name type="scientific">Microlunatus ginsengisoli</name>
    <dbReference type="NCBI Taxonomy" id="363863"/>
    <lineage>
        <taxon>Bacteria</taxon>
        <taxon>Bacillati</taxon>
        <taxon>Actinomycetota</taxon>
        <taxon>Actinomycetes</taxon>
        <taxon>Propionibacteriales</taxon>
        <taxon>Propionibacteriaceae</taxon>
        <taxon>Microlunatus</taxon>
    </lineage>
</organism>
<evidence type="ECO:0000259" key="3">
    <source>
        <dbReference type="PROSITE" id="PS51781"/>
    </source>
</evidence>
<keyword evidence="2" id="KW-0812">Transmembrane</keyword>
<accession>A0ABP6ZI38</accession>
<dbReference type="InterPro" id="IPR049195">
    <property type="entry name" value="Tre1-like_N"/>
</dbReference>
<sequence>MMAEQRAYVRSGPPRPTDVVDRSRGVKPRVAPHPDAGDPVNGPTSDSDLLWLQRTAGNRATGRLLQGASRATTDVPVQRGPGAPAPAAGVSPPSPAPPPSSASAASKIAFVREEGLNLRTGADQSSKSLAQLAFGTRVHVLDEEALHPGWQKVTTPAAQVGYLYAPRVHFPPPDLIARDPGLTMIKVRSGQTFWGLVKQQYGIQGNEGSADQNINHFINAIRAVNKGDAFIVSTDWLDDIGNWLISGRDASDTLLKADYDLWIPSFGVAAAMDVGSGTVTGEVTRLVKKIEQKIDDFRDACSAAVKYMPEAILRRAGDTALGLLTGLVDFAIDAAKILAVSTAVGALLGAVFGGGVGAVPGAEIGFEVGLLVLEAWGLYMLAEAIIGMAGSFFSELGSFISQVWDANGDPKKIDNAAKTLAEAIGIFVSALLVVLAAYLMKEGMEKFAKTKFAGKLGKSEIAKWLVDRQKLTTTREKLNPKEPAGPRGQLEPPKPATIPERLREFFKRLGEEPKAKNADEALGQVNRTLNAVEDELSGVVRKDPPPPPNMPDGRMYPPLADNIVRNADGSLTARTRGHTIQCGSDGSITITNRKTGNVDFHKP</sequence>
<feature type="transmembrane region" description="Helical" evidence="2">
    <location>
        <begin position="371"/>
        <end position="393"/>
    </location>
</feature>
<feature type="transmembrane region" description="Helical" evidence="2">
    <location>
        <begin position="337"/>
        <end position="359"/>
    </location>
</feature>
<reference evidence="5" key="1">
    <citation type="journal article" date="2019" name="Int. J. Syst. Evol. Microbiol.">
        <title>The Global Catalogue of Microorganisms (GCM) 10K type strain sequencing project: providing services to taxonomists for standard genome sequencing and annotation.</title>
        <authorList>
            <consortium name="The Broad Institute Genomics Platform"/>
            <consortium name="The Broad Institute Genome Sequencing Center for Infectious Disease"/>
            <person name="Wu L."/>
            <person name="Ma J."/>
        </authorList>
    </citation>
    <scope>NUCLEOTIDE SEQUENCE [LARGE SCALE GENOMIC DNA]</scope>
    <source>
        <strain evidence="5">JCM 16929</strain>
    </source>
</reference>
<dbReference type="InterPro" id="IPR003646">
    <property type="entry name" value="SH3-like_bac-type"/>
</dbReference>
<gene>
    <name evidence="4" type="ORF">GCM10022236_10130</name>
</gene>
<feature type="region of interest" description="Disordered" evidence="1">
    <location>
        <begin position="1"/>
        <end position="104"/>
    </location>
</feature>
<keyword evidence="5" id="KW-1185">Reference proteome</keyword>
<dbReference type="Pfam" id="PF21724">
    <property type="entry name" value="DUF6861"/>
    <property type="match status" value="1"/>
</dbReference>
<feature type="domain" description="SH3b" evidence="3">
    <location>
        <begin position="106"/>
        <end position="172"/>
    </location>
</feature>
<keyword evidence="2" id="KW-1133">Transmembrane helix</keyword>
<protein>
    <recommendedName>
        <fullName evidence="3">SH3b domain-containing protein</fullName>
    </recommendedName>
</protein>
<comment type="caution">
    <text evidence="4">The sequence shown here is derived from an EMBL/GenBank/DDBJ whole genome shotgun (WGS) entry which is preliminary data.</text>
</comment>
<dbReference type="Pfam" id="PF08239">
    <property type="entry name" value="SH3_3"/>
    <property type="match status" value="1"/>
</dbReference>
<feature type="region of interest" description="Disordered" evidence="1">
    <location>
        <begin position="472"/>
        <end position="498"/>
    </location>
</feature>
<feature type="compositionally biased region" description="Low complexity" evidence="1">
    <location>
        <begin position="80"/>
        <end position="91"/>
    </location>
</feature>
<name>A0ABP6ZI38_9ACTN</name>